<evidence type="ECO:0000313" key="1">
    <source>
        <dbReference type="EMBL" id="TRU79463.1"/>
    </source>
</evidence>
<organism evidence="1 2">
    <name type="scientific">Microcystis viridis Mv_BB_P_19951000_S68D</name>
    <dbReference type="NCBI Taxonomy" id="2486270"/>
    <lineage>
        <taxon>Bacteria</taxon>
        <taxon>Bacillati</taxon>
        <taxon>Cyanobacteriota</taxon>
        <taxon>Cyanophyceae</taxon>
        <taxon>Oscillatoriophycideae</taxon>
        <taxon>Chroococcales</taxon>
        <taxon>Microcystaceae</taxon>
        <taxon>Microcystis</taxon>
    </lineage>
</organism>
<dbReference type="Proteomes" id="UP000320674">
    <property type="component" value="Unassembled WGS sequence"/>
</dbReference>
<protein>
    <submittedName>
        <fullName evidence="1">Uncharacterized protein</fullName>
    </submittedName>
</protein>
<comment type="caution">
    <text evidence="1">The sequence shown here is derived from an EMBL/GenBank/DDBJ whole genome shotgun (WGS) entry which is preliminary data.</text>
</comment>
<gene>
    <name evidence="1" type="ORF">EWV77_02740</name>
</gene>
<dbReference type="AlphaFoldDB" id="A0A552I7L4"/>
<evidence type="ECO:0000313" key="2">
    <source>
        <dbReference type="Proteomes" id="UP000320674"/>
    </source>
</evidence>
<proteinExistence type="predicted"/>
<dbReference type="EMBL" id="SFAZ01000042">
    <property type="protein sequence ID" value="TRU79463.1"/>
    <property type="molecule type" value="Genomic_DNA"/>
</dbReference>
<sequence length="65" mass="7035">MTELQPLPTAASDFCQSTQWGCLKGNSLLKLGVIGDFFAQSPRGLAFGVGCLHAVVIHLRQFKDD</sequence>
<accession>A0A552I7L4</accession>
<reference evidence="1 2" key="1">
    <citation type="submission" date="2019-01" db="EMBL/GenBank/DDBJ databases">
        <title>Coherence of Microcystis species and biogeography revealed through population genomics.</title>
        <authorList>
            <person name="Perez-Carrascal O.M."/>
            <person name="Terrat Y."/>
            <person name="Giani A."/>
            <person name="Fortin N."/>
            <person name="Tromas N."/>
            <person name="Shapiro B.J."/>
        </authorList>
    </citation>
    <scope>NUCLEOTIDE SEQUENCE [LARGE SCALE GENOMIC DNA]</scope>
    <source>
        <strain evidence="1">Mv_BB_P_19951000_S68D</strain>
    </source>
</reference>
<name>A0A552I7L4_MICVR</name>